<keyword evidence="4" id="KW-0029">Amino-acid transport</keyword>
<feature type="compositionally biased region" description="Low complexity" evidence="7">
    <location>
        <begin position="327"/>
        <end position="336"/>
    </location>
</feature>
<evidence type="ECO:0000256" key="4">
    <source>
        <dbReference type="ARBA" id="ARBA00022970"/>
    </source>
</evidence>
<reference evidence="10" key="5">
    <citation type="journal article" date="2021" name="G3 (Bethesda)">
        <title>Aegilops tauschii genome assembly Aet v5.0 features greater sequence contiguity and improved annotation.</title>
        <authorList>
            <person name="Wang L."/>
            <person name="Zhu T."/>
            <person name="Rodriguez J.C."/>
            <person name="Deal K.R."/>
            <person name="Dubcovsky J."/>
            <person name="McGuire P.E."/>
            <person name="Lux T."/>
            <person name="Spannagl M."/>
            <person name="Mayer K.F.X."/>
            <person name="Baldrich P."/>
            <person name="Meyers B.C."/>
            <person name="Huo N."/>
            <person name="Gu Y.Q."/>
            <person name="Zhou H."/>
            <person name="Devos K.M."/>
            <person name="Bennetzen J.L."/>
            <person name="Unver T."/>
            <person name="Budak H."/>
            <person name="Gulick P.J."/>
            <person name="Galiba G."/>
            <person name="Kalapos B."/>
            <person name="Nelson D.R."/>
            <person name="Li P."/>
            <person name="You F.M."/>
            <person name="Luo M.C."/>
            <person name="Dvorak J."/>
        </authorList>
    </citation>
    <scope>NUCLEOTIDE SEQUENCE [LARGE SCALE GENOMIC DNA]</scope>
    <source>
        <strain evidence="10">cv. AL8/78</strain>
    </source>
</reference>
<keyword evidence="2" id="KW-0813">Transport</keyword>
<dbReference type="Proteomes" id="UP000015105">
    <property type="component" value="Chromosome 3D"/>
</dbReference>
<name>A0A453FYU6_AEGTS</name>
<evidence type="ECO:0000313" key="10">
    <source>
        <dbReference type="EnsemblPlants" id="AET3Gv20828900.4"/>
    </source>
</evidence>
<feature type="domain" description="Amino acid transporter transmembrane" evidence="9">
    <location>
        <begin position="5"/>
        <end position="230"/>
    </location>
</feature>
<keyword evidence="6 8" id="KW-0472">Membrane</keyword>
<sequence length="400" mass="42829">VAPPLLSLPFAFAALGWSAGMVCLVVGAAVTFYSYNLLSRVLEHHAQQGRRQLRFRDMAADILGPGWARYYIGPIQFMVCFGAVVASTLLAGQSMKAIYLIASPGGAIKLYVFVAIFGVFLVVLAQLPSFHSLRHVNLVSLLLCLSYSLCAVAGCVYLGTSDRPPPKDYSIVGNTHARVYGVFNALAVIATTYGNGIIPEIQVTERLNDPWLLTIHKYLHYIYLLCMAILGDGGRAGDGEDVQGPVPVLRGGGDHLLQRGHGGVLGVRQRGAGPAAQQLHGGRQARHPGVAAAHGGALHAGAAVGHGHRVPAADQRGAGGPPVGPQGRAVRGAERGAAARVPHLGRRLRHHHRRHDTLLRRHERAHRGLRLHAARLRRAGALLQPHLQALQEGLRLLAQH</sequence>
<feature type="transmembrane region" description="Helical" evidence="8">
    <location>
        <begin position="179"/>
        <end position="198"/>
    </location>
</feature>
<organism evidence="10 11">
    <name type="scientific">Aegilops tauschii subsp. strangulata</name>
    <name type="common">Goatgrass</name>
    <dbReference type="NCBI Taxonomy" id="200361"/>
    <lineage>
        <taxon>Eukaryota</taxon>
        <taxon>Viridiplantae</taxon>
        <taxon>Streptophyta</taxon>
        <taxon>Embryophyta</taxon>
        <taxon>Tracheophyta</taxon>
        <taxon>Spermatophyta</taxon>
        <taxon>Magnoliopsida</taxon>
        <taxon>Liliopsida</taxon>
        <taxon>Poales</taxon>
        <taxon>Poaceae</taxon>
        <taxon>BOP clade</taxon>
        <taxon>Pooideae</taxon>
        <taxon>Triticodae</taxon>
        <taxon>Triticeae</taxon>
        <taxon>Triticinae</taxon>
        <taxon>Aegilops</taxon>
    </lineage>
</organism>
<evidence type="ECO:0000259" key="9">
    <source>
        <dbReference type="Pfam" id="PF01490"/>
    </source>
</evidence>
<dbReference type="GO" id="GO:0016020">
    <property type="term" value="C:membrane"/>
    <property type="evidence" value="ECO:0007669"/>
    <property type="project" value="UniProtKB-SubCell"/>
</dbReference>
<dbReference type="GO" id="GO:0006865">
    <property type="term" value="P:amino acid transport"/>
    <property type="evidence" value="ECO:0007669"/>
    <property type="project" value="UniProtKB-KW"/>
</dbReference>
<evidence type="ECO:0000256" key="7">
    <source>
        <dbReference type="SAM" id="MobiDB-lite"/>
    </source>
</evidence>
<feature type="transmembrane region" description="Helical" evidence="8">
    <location>
        <begin position="136"/>
        <end position="159"/>
    </location>
</feature>
<evidence type="ECO:0000256" key="1">
    <source>
        <dbReference type="ARBA" id="ARBA00004370"/>
    </source>
</evidence>
<reference evidence="11" key="1">
    <citation type="journal article" date="2014" name="Science">
        <title>Ancient hybridizations among the ancestral genomes of bread wheat.</title>
        <authorList>
            <consortium name="International Wheat Genome Sequencing Consortium,"/>
            <person name="Marcussen T."/>
            <person name="Sandve S.R."/>
            <person name="Heier L."/>
            <person name="Spannagl M."/>
            <person name="Pfeifer M."/>
            <person name="Jakobsen K.S."/>
            <person name="Wulff B.B."/>
            <person name="Steuernagel B."/>
            <person name="Mayer K.F."/>
            <person name="Olsen O.A."/>
        </authorList>
    </citation>
    <scope>NUCLEOTIDE SEQUENCE [LARGE SCALE GENOMIC DNA]</scope>
    <source>
        <strain evidence="11">cv. AL8/78</strain>
    </source>
</reference>
<evidence type="ECO:0000256" key="3">
    <source>
        <dbReference type="ARBA" id="ARBA00022692"/>
    </source>
</evidence>
<dbReference type="InterPro" id="IPR013057">
    <property type="entry name" value="AA_transpt_TM"/>
</dbReference>
<evidence type="ECO:0000256" key="8">
    <source>
        <dbReference type="SAM" id="Phobius"/>
    </source>
</evidence>
<proteinExistence type="predicted"/>
<feature type="region of interest" description="Disordered" evidence="7">
    <location>
        <begin position="310"/>
        <end position="336"/>
    </location>
</feature>
<dbReference type="AlphaFoldDB" id="A0A453FYU6"/>
<evidence type="ECO:0000256" key="6">
    <source>
        <dbReference type="ARBA" id="ARBA00023136"/>
    </source>
</evidence>
<comment type="subcellular location">
    <subcellularLocation>
        <location evidence="1">Membrane</location>
    </subcellularLocation>
</comment>
<feature type="transmembrane region" description="Helical" evidence="8">
    <location>
        <begin position="12"/>
        <end position="35"/>
    </location>
</feature>
<reference evidence="11" key="2">
    <citation type="journal article" date="2017" name="Nat. Plants">
        <title>The Aegilops tauschii genome reveals multiple impacts of transposons.</title>
        <authorList>
            <person name="Zhao G."/>
            <person name="Zou C."/>
            <person name="Li K."/>
            <person name="Wang K."/>
            <person name="Li T."/>
            <person name="Gao L."/>
            <person name="Zhang X."/>
            <person name="Wang H."/>
            <person name="Yang Z."/>
            <person name="Liu X."/>
            <person name="Jiang W."/>
            <person name="Mao L."/>
            <person name="Kong X."/>
            <person name="Jiao Y."/>
            <person name="Jia J."/>
        </authorList>
    </citation>
    <scope>NUCLEOTIDE SEQUENCE [LARGE SCALE GENOMIC DNA]</scope>
    <source>
        <strain evidence="11">cv. AL8/78</strain>
    </source>
</reference>
<accession>A0A453FYU6</accession>
<evidence type="ECO:0000256" key="2">
    <source>
        <dbReference type="ARBA" id="ARBA00022448"/>
    </source>
</evidence>
<feature type="transmembrane region" description="Helical" evidence="8">
    <location>
        <begin position="70"/>
        <end position="91"/>
    </location>
</feature>
<reference evidence="10" key="4">
    <citation type="submission" date="2019-03" db="UniProtKB">
        <authorList>
            <consortium name="EnsemblPlants"/>
        </authorList>
    </citation>
    <scope>IDENTIFICATION</scope>
</reference>
<evidence type="ECO:0000256" key="5">
    <source>
        <dbReference type="ARBA" id="ARBA00022989"/>
    </source>
</evidence>
<keyword evidence="11" id="KW-1185">Reference proteome</keyword>
<protein>
    <recommendedName>
        <fullName evidence="9">Amino acid transporter transmembrane domain-containing protein</fullName>
    </recommendedName>
</protein>
<evidence type="ECO:0000313" key="11">
    <source>
        <dbReference type="Proteomes" id="UP000015105"/>
    </source>
</evidence>
<keyword evidence="5 8" id="KW-1133">Transmembrane helix</keyword>
<dbReference type="PANTHER" id="PTHR48017">
    <property type="entry name" value="OS05G0424000 PROTEIN-RELATED"/>
    <property type="match status" value="1"/>
</dbReference>
<keyword evidence="3 8" id="KW-0812">Transmembrane</keyword>
<dbReference type="EnsemblPlants" id="AET3Gv20828900.4">
    <property type="protein sequence ID" value="AET3Gv20828900.4"/>
    <property type="gene ID" value="AET3Gv20828900"/>
</dbReference>
<dbReference type="Pfam" id="PF01490">
    <property type="entry name" value="Aa_trans"/>
    <property type="match status" value="1"/>
</dbReference>
<reference evidence="10" key="3">
    <citation type="journal article" date="2017" name="Nature">
        <title>Genome sequence of the progenitor of the wheat D genome Aegilops tauschii.</title>
        <authorList>
            <person name="Luo M.C."/>
            <person name="Gu Y.Q."/>
            <person name="Puiu D."/>
            <person name="Wang H."/>
            <person name="Twardziok S.O."/>
            <person name="Deal K.R."/>
            <person name="Huo N."/>
            <person name="Zhu T."/>
            <person name="Wang L."/>
            <person name="Wang Y."/>
            <person name="McGuire P.E."/>
            <person name="Liu S."/>
            <person name="Long H."/>
            <person name="Ramasamy R.K."/>
            <person name="Rodriguez J.C."/>
            <person name="Van S.L."/>
            <person name="Yuan L."/>
            <person name="Wang Z."/>
            <person name="Xia Z."/>
            <person name="Xiao L."/>
            <person name="Anderson O.D."/>
            <person name="Ouyang S."/>
            <person name="Liang Y."/>
            <person name="Zimin A.V."/>
            <person name="Pertea G."/>
            <person name="Qi P."/>
            <person name="Bennetzen J.L."/>
            <person name="Dai X."/>
            <person name="Dawson M.W."/>
            <person name="Muller H.G."/>
            <person name="Kugler K."/>
            <person name="Rivarola-Duarte L."/>
            <person name="Spannagl M."/>
            <person name="Mayer K.F.X."/>
            <person name="Lu F.H."/>
            <person name="Bevan M.W."/>
            <person name="Leroy P."/>
            <person name="Li P."/>
            <person name="You F.M."/>
            <person name="Sun Q."/>
            <person name="Liu Z."/>
            <person name="Lyons E."/>
            <person name="Wicker T."/>
            <person name="Salzberg S.L."/>
            <person name="Devos K.M."/>
            <person name="Dvorak J."/>
        </authorList>
    </citation>
    <scope>NUCLEOTIDE SEQUENCE [LARGE SCALE GENOMIC DNA]</scope>
    <source>
        <strain evidence="10">cv. AL8/78</strain>
    </source>
</reference>
<dbReference type="Gramene" id="AET3Gv20828900.4">
    <property type="protein sequence ID" value="AET3Gv20828900.4"/>
    <property type="gene ID" value="AET3Gv20828900"/>
</dbReference>
<feature type="transmembrane region" description="Helical" evidence="8">
    <location>
        <begin position="97"/>
        <end position="124"/>
    </location>
</feature>